<dbReference type="EMBL" id="BPVZ01000009">
    <property type="protein sequence ID" value="GKU96026.1"/>
    <property type="molecule type" value="Genomic_DNA"/>
</dbReference>
<dbReference type="Gene3D" id="3.80.10.10">
    <property type="entry name" value="Ribonuclease Inhibitor"/>
    <property type="match status" value="3"/>
</dbReference>
<dbReference type="InterPro" id="IPR027417">
    <property type="entry name" value="P-loop_NTPase"/>
</dbReference>
<keyword evidence="2" id="KW-0433">Leucine-rich repeat</keyword>
<dbReference type="SMART" id="SM00369">
    <property type="entry name" value="LRR_TYP"/>
    <property type="match status" value="2"/>
</dbReference>
<comment type="similarity">
    <text evidence="1">Belongs to the disease resistance NB-LRR family.</text>
</comment>
<evidence type="ECO:0000259" key="8">
    <source>
        <dbReference type="Pfam" id="PF00931"/>
    </source>
</evidence>
<dbReference type="InterPro" id="IPR003591">
    <property type="entry name" value="Leu-rich_rpt_typical-subtyp"/>
</dbReference>
<keyword evidence="7" id="KW-0175">Coiled coil</keyword>
<feature type="domain" description="Disease resistance R13L4/SHOC-2-like LRR" evidence="11">
    <location>
        <begin position="465"/>
        <end position="654"/>
    </location>
</feature>
<feature type="domain" description="NB-ARC" evidence="8">
    <location>
        <begin position="141"/>
        <end position="303"/>
    </location>
</feature>
<evidence type="ECO:0000313" key="13">
    <source>
        <dbReference type="Proteomes" id="UP001054252"/>
    </source>
</evidence>
<dbReference type="Pfam" id="PF23559">
    <property type="entry name" value="WHD_DRP"/>
    <property type="match status" value="1"/>
</dbReference>
<keyword evidence="6" id="KW-0067">ATP-binding</keyword>
<dbReference type="Gene3D" id="1.10.8.430">
    <property type="entry name" value="Helical domain of apoptotic protease-activating factors"/>
    <property type="match status" value="1"/>
</dbReference>
<dbReference type="PANTHER" id="PTHR33463:SF212">
    <property type="entry name" value="AND NB-ARC DOMAINS-CONTAINING DISEASE RESISTANCE PROTEIN, PUTATIVE-RELATED"/>
    <property type="match status" value="1"/>
</dbReference>
<reference evidence="12 13" key="1">
    <citation type="journal article" date="2021" name="Commun. Biol.">
        <title>The genome of Shorea leprosula (Dipterocarpaceae) highlights the ecological relevance of drought in aseasonal tropical rainforests.</title>
        <authorList>
            <person name="Ng K.K.S."/>
            <person name="Kobayashi M.J."/>
            <person name="Fawcett J.A."/>
            <person name="Hatakeyama M."/>
            <person name="Paape T."/>
            <person name="Ng C.H."/>
            <person name="Ang C.C."/>
            <person name="Tnah L.H."/>
            <person name="Lee C.T."/>
            <person name="Nishiyama T."/>
            <person name="Sese J."/>
            <person name="O'Brien M.J."/>
            <person name="Copetti D."/>
            <person name="Mohd Noor M.I."/>
            <person name="Ong R.C."/>
            <person name="Putra M."/>
            <person name="Sireger I.Z."/>
            <person name="Indrioko S."/>
            <person name="Kosugi Y."/>
            <person name="Izuno A."/>
            <person name="Isagi Y."/>
            <person name="Lee S.L."/>
            <person name="Shimizu K.K."/>
        </authorList>
    </citation>
    <scope>NUCLEOTIDE SEQUENCE [LARGE SCALE GENOMIC DNA]</scope>
    <source>
        <strain evidence="12">214</strain>
    </source>
</reference>
<dbReference type="GO" id="GO:0005524">
    <property type="term" value="F:ATP binding"/>
    <property type="evidence" value="ECO:0007669"/>
    <property type="project" value="UniProtKB-KW"/>
</dbReference>
<dbReference type="GO" id="GO:0043531">
    <property type="term" value="F:ADP binding"/>
    <property type="evidence" value="ECO:0007669"/>
    <property type="project" value="InterPro"/>
</dbReference>
<dbReference type="PRINTS" id="PR00364">
    <property type="entry name" value="DISEASERSIST"/>
</dbReference>
<accession>A0AAV5I911</accession>
<dbReference type="InterPro" id="IPR042197">
    <property type="entry name" value="Apaf_helical"/>
</dbReference>
<evidence type="ECO:0000256" key="5">
    <source>
        <dbReference type="ARBA" id="ARBA00022821"/>
    </source>
</evidence>
<evidence type="ECO:0000313" key="12">
    <source>
        <dbReference type="EMBL" id="GKU96026.1"/>
    </source>
</evidence>
<evidence type="ECO:0000259" key="10">
    <source>
        <dbReference type="Pfam" id="PF23559"/>
    </source>
</evidence>
<dbReference type="Pfam" id="PF23247">
    <property type="entry name" value="LRR_RPS2"/>
    <property type="match status" value="1"/>
</dbReference>
<dbReference type="InterPro" id="IPR055414">
    <property type="entry name" value="LRR_R13L4/SHOC2-like"/>
</dbReference>
<keyword evidence="13" id="KW-1185">Reference proteome</keyword>
<comment type="caution">
    <text evidence="12">The sequence shown here is derived from an EMBL/GenBank/DDBJ whole genome shotgun (WGS) entry which is preliminary data.</text>
</comment>
<feature type="domain" description="Disease resistance protein At4g27190-like leucine-rich repeats" evidence="9">
    <location>
        <begin position="769"/>
        <end position="887"/>
    </location>
</feature>
<dbReference type="Gene3D" id="3.40.50.300">
    <property type="entry name" value="P-loop containing nucleotide triphosphate hydrolases"/>
    <property type="match status" value="1"/>
</dbReference>
<evidence type="ECO:0008006" key="14">
    <source>
        <dbReference type="Google" id="ProtNLM"/>
    </source>
</evidence>
<keyword evidence="3" id="KW-0677">Repeat</keyword>
<dbReference type="SUPFAM" id="SSF52540">
    <property type="entry name" value="P-loop containing nucleoside triphosphate hydrolases"/>
    <property type="match status" value="1"/>
</dbReference>
<dbReference type="AlphaFoldDB" id="A0AAV5I911"/>
<dbReference type="InterPro" id="IPR058922">
    <property type="entry name" value="WHD_DRP"/>
</dbReference>
<dbReference type="InterPro" id="IPR057135">
    <property type="entry name" value="At4g27190-like_LRR"/>
</dbReference>
<evidence type="ECO:0000256" key="3">
    <source>
        <dbReference type="ARBA" id="ARBA00022737"/>
    </source>
</evidence>
<evidence type="ECO:0000256" key="2">
    <source>
        <dbReference type="ARBA" id="ARBA00022614"/>
    </source>
</evidence>
<feature type="domain" description="Disease resistance protein winged helix" evidence="10">
    <location>
        <begin position="362"/>
        <end position="425"/>
    </location>
</feature>
<dbReference type="SUPFAM" id="SSF52058">
    <property type="entry name" value="L domain-like"/>
    <property type="match status" value="1"/>
</dbReference>
<gene>
    <name evidence="12" type="ORF">SLEP1_g9307</name>
</gene>
<dbReference type="FunFam" id="3.40.50.300:FF:001091">
    <property type="entry name" value="Probable disease resistance protein At1g61300"/>
    <property type="match status" value="1"/>
</dbReference>
<name>A0AAV5I911_9ROSI</name>
<dbReference type="InterPro" id="IPR050905">
    <property type="entry name" value="Plant_NBS-LRR"/>
</dbReference>
<dbReference type="PANTHER" id="PTHR33463">
    <property type="entry name" value="NB-ARC DOMAIN-CONTAINING PROTEIN-RELATED"/>
    <property type="match status" value="1"/>
</dbReference>
<feature type="coiled-coil region" evidence="7">
    <location>
        <begin position="19"/>
        <end position="46"/>
    </location>
</feature>
<keyword evidence="5" id="KW-0611">Plant defense</keyword>
<evidence type="ECO:0000256" key="4">
    <source>
        <dbReference type="ARBA" id="ARBA00022741"/>
    </source>
</evidence>
<dbReference type="Pfam" id="PF23598">
    <property type="entry name" value="LRR_14"/>
    <property type="match status" value="1"/>
</dbReference>
<organism evidence="12 13">
    <name type="scientific">Rubroshorea leprosula</name>
    <dbReference type="NCBI Taxonomy" id="152421"/>
    <lineage>
        <taxon>Eukaryota</taxon>
        <taxon>Viridiplantae</taxon>
        <taxon>Streptophyta</taxon>
        <taxon>Embryophyta</taxon>
        <taxon>Tracheophyta</taxon>
        <taxon>Spermatophyta</taxon>
        <taxon>Magnoliopsida</taxon>
        <taxon>eudicotyledons</taxon>
        <taxon>Gunneridae</taxon>
        <taxon>Pentapetalae</taxon>
        <taxon>rosids</taxon>
        <taxon>malvids</taxon>
        <taxon>Malvales</taxon>
        <taxon>Dipterocarpaceae</taxon>
        <taxon>Rubroshorea</taxon>
    </lineage>
</organism>
<dbReference type="Pfam" id="PF00931">
    <property type="entry name" value="NB-ARC"/>
    <property type="match status" value="1"/>
</dbReference>
<evidence type="ECO:0000256" key="6">
    <source>
        <dbReference type="ARBA" id="ARBA00022840"/>
    </source>
</evidence>
<keyword evidence="4" id="KW-0547">Nucleotide-binding</keyword>
<dbReference type="InterPro" id="IPR032675">
    <property type="entry name" value="LRR_dom_sf"/>
</dbReference>
<sequence length="947" mass="107721">MDFMKDRFFGSVIDYVDCHRNFRNDVDDLKKTVVDLKRRRNDKVAELLTVDDSEKEVKEEVQGWLADARTVIEIEMPDIEEEVQNVPYLSRGSLGRRVRQKIQQVREIYDRGNFLEGLVIERPPPIGTSLLVENLEGEVDVKEKIWGYLRGHEVGMIGLCGIGGVGKTTIMMHINNELLKEPIGFDKVIWVTVSHPLSVAKLQHDIARELGKCHLESEDELKLAPKLMNVMQRMKFILILDDVWDKFTLQRVGIPKPTSRNGCKIVITSRSIDICNYLGCQIIKVPPLSKEESFNLFLDKVGRDVLQIPNLEEILKLVVGECAGLPLAIVVIARSMREVKDICEWRNALRELHQCVVGTVKEDSAINKERLIEDWIGGGLIEELGSRREMHDKGHAILNSLENNSLLEKANEEGYVKMHDVVRAMALRINSIGPLSCMVKASIGLTKMPNEDKWTEDLEKVSLMKNNISYIPSKMSPKCPMLSTLILKGNKRLRLLPECFFANMPVLKFLDLSSTGVKHLPDSISGLENLTALILRECRNLEWIPSLAKLKALNKLDLYDAGLLVVPKGIKMLVNLHYLDLSCPRLEELPKGIISNLSRLQYLRRESRDWSSTEDAIRGNEVTRLKKLETFEGRLNSLEDFNNYVKSRHFERLSHYVFEVVMEPRNYLILRKFNQNGCFKRVLLGHCNIGGEDSLVLPDDVQDLWFWDCNSGSDISVFLKNTTQLRRYTLMNCEEIECVVSSLSSSTAMNSLESLHLSRLPSLLDLVKVENIAASRAPTFPHIFSTLKTFSISGCSKMKNLFPCKLLQGLQNLEKIKVNACKEMEEIIGWEEEEGNQTTVAFILPKLRELYLGNLPELKKICPQSGVMLGDSLNSITICKCPRLKRIPLCLDGNGQPSPPPPALQEIRIYPRTWWESLEWDNPNAKNVLQPFVKDQRVPGTGLFIEC</sequence>
<dbReference type="Proteomes" id="UP001054252">
    <property type="component" value="Unassembled WGS sequence"/>
</dbReference>
<evidence type="ECO:0000259" key="11">
    <source>
        <dbReference type="Pfam" id="PF23598"/>
    </source>
</evidence>
<proteinExistence type="inferred from homology"/>
<protein>
    <recommendedName>
        <fullName evidence="14">NB-ARC domain-containing protein</fullName>
    </recommendedName>
</protein>
<dbReference type="InterPro" id="IPR002182">
    <property type="entry name" value="NB-ARC"/>
</dbReference>
<evidence type="ECO:0000259" key="9">
    <source>
        <dbReference type="Pfam" id="PF23247"/>
    </source>
</evidence>
<evidence type="ECO:0000256" key="1">
    <source>
        <dbReference type="ARBA" id="ARBA00008894"/>
    </source>
</evidence>
<evidence type="ECO:0000256" key="7">
    <source>
        <dbReference type="SAM" id="Coils"/>
    </source>
</evidence>
<dbReference type="GO" id="GO:0006952">
    <property type="term" value="P:defense response"/>
    <property type="evidence" value="ECO:0007669"/>
    <property type="project" value="UniProtKB-KW"/>
</dbReference>